<dbReference type="InterPro" id="IPR015943">
    <property type="entry name" value="WD40/YVTN_repeat-like_dom_sf"/>
</dbReference>
<accession>A0A316FI15</accession>
<dbReference type="InterPro" id="IPR051200">
    <property type="entry name" value="Host-pathogen_enzymatic-act"/>
</dbReference>
<proteinExistence type="predicted"/>
<protein>
    <submittedName>
        <fullName evidence="2">DNA-binding beta-propeller fold protein YncE</fullName>
    </submittedName>
</protein>
<keyword evidence="1" id="KW-0812">Transmembrane</keyword>
<reference evidence="2 3" key="1">
    <citation type="submission" date="2018-05" db="EMBL/GenBank/DDBJ databases">
        <title>Genomic Encyclopedia of Type Strains, Phase IV (KMG-IV): sequencing the most valuable type-strain genomes for metagenomic binning, comparative biology and taxonomic classification.</title>
        <authorList>
            <person name="Goeker M."/>
        </authorList>
    </citation>
    <scope>NUCLEOTIDE SEQUENCE [LARGE SCALE GENOMIC DNA]</scope>
    <source>
        <strain evidence="2 3">DSM 25350</strain>
    </source>
</reference>
<sequence>MSMIWLLRASRWCATVKLRYLARLVNLTGILKAQEFNAAFTLNRFNHGNRPMNHFKLTTAVVALFVLLILPVFAQTKDFQGTVIVVNKKGDSVSFIDLASRQIKLTRATGKGPHELALTDDGLWAVVTDYVGGNSLSVFDVKQAKKVRTIELSEYPRPHGILFLNDQRRVAVSSEGSDSVVIADIHSGKIEKAILTEQKGSHMVALPASSKRVYTTNMGSHTVSEMDIQSGKLLRKLATPKVPEAITVNQSGTELWIGSNEDGLVTLYDLASGKQIKQWEGFSFPYRILLTRDEHHAVIPDYSNNTLDILDRVNQKRLHQLKFDKGTTPKGVYFHPDDRTLFMSAYGKNKIFVIDILSGKVLFELPTGDGPDGVAFTPIVFE</sequence>
<comment type="caution">
    <text evidence="2">The sequence shown here is derived from an EMBL/GenBank/DDBJ whole genome shotgun (WGS) entry which is preliminary data.</text>
</comment>
<gene>
    <name evidence="2" type="ORF">C8D97_110118</name>
</gene>
<dbReference type="PANTHER" id="PTHR47197">
    <property type="entry name" value="PROTEIN NIRF"/>
    <property type="match status" value="1"/>
</dbReference>
<name>A0A316FI15_9GAMM</name>
<dbReference type="PANTHER" id="PTHR47197:SF3">
    <property type="entry name" value="DIHYDRO-HEME D1 DEHYDROGENASE"/>
    <property type="match status" value="1"/>
</dbReference>
<dbReference type="AlphaFoldDB" id="A0A316FI15"/>
<organism evidence="2 3">
    <name type="scientific">Pleionea mediterranea</name>
    <dbReference type="NCBI Taxonomy" id="523701"/>
    <lineage>
        <taxon>Bacteria</taxon>
        <taxon>Pseudomonadati</taxon>
        <taxon>Pseudomonadota</taxon>
        <taxon>Gammaproteobacteria</taxon>
        <taxon>Oceanospirillales</taxon>
        <taxon>Pleioneaceae</taxon>
        <taxon>Pleionea</taxon>
    </lineage>
</organism>
<keyword evidence="2" id="KW-0238">DNA-binding</keyword>
<keyword evidence="1" id="KW-0472">Membrane</keyword>
<dbReference type="Proteomes" id="UP000245790">
    <property type="component" value="Unassembled WGS sequence"/>
</dbReference>
<dbReference type="GO" id="GO:0003677">
    <property type="term" value="F:DNA binding"/>
    <property type="evidence" value="ECO:0007669"/>
    <property type="project" value="UniProtKB-KW"/>
</dbReference>
<feature type="transmembrane region" description="Helical" evidence="1">
    <location>
        <begin position="54"/>
        <end position="74"/>
    </location>
</feature>
<dbReference type="EMBL" id="QGGU01000010">
    <property type="protein sequence ID" value="PWK47903.1"/>
    <property type="molecule type" value="Genomic_DNA"/>
</dbReference>
<evidence type="ECO:0000313" key="2">
    <source>
        <dbReference type="EMBL" id="PWK47903.1"/>
    </source>
</evidence>
<dbReference type="Gene3D" id="2.130.10.10">
    <property type="entry name" value="YVTN repeat-like/Quinoprotein amine dehydrogenase"/>
    <property type="match status" value="2"/>
</dbReference>
<evidence type="ECO:0000256" key="1">
    <source>
        <dbReference type="SAM" id="Phobius"/>
    </source>
</evidence>
<keyword evidence="3" id="KW-1185">Reference proteome</keyword>
<dbReference type="InterPro" id="IPR011045">
    <property type="entry name" value="N2O_reductase_N"/>
</dbReference>
<evidence type="ECO:0000313" key="3">
    <source>
        <dbReference type="Proteomes" id="UP000245790"/>
    </source>
</evidence>
<dbReference type="SUPFAM" id="SSF50974">
    <property type="entry name" value="Nitrous oxide reductase, N-terminal domain"/>
    <property type="match status" value="1"/>
</dbReference>
<keyword evidence="1" id="KW-1133">Transmembrane helix</keyword>